<keyword evidence="6" id="KW-0805">Transcription regulation</keyword>
<organism evidence="13 14">
    <name type="scientific">Flexivirga endophytica</name>
    <dbReference type="NCBI Taxonomy" id="1849103"/>
    <lineage>
        <taxon>Bacteria</taxon>
        <taxon>Bacillati</taxon>
        <taxon>Actinomycetota</taxon>
        <taxon>Actinomycetes</taxon>
        <taxon>Micrococcales</taxon>
        <taxon>Dermacoccaceae</taxon>
        <taxon>Flexivirga</taxon>
    </lineage>
</organism>
<comment type="subcellular location">
    <subcellularLocation>
        <location evidence="2">Cell membrane</location>
    </subcellularLocation>
    <subcellularLocation>
        <location evidence="1">Membrane</location>
        <topology evidence="1">Single-pass membrane protein</topology>
    </subcellularLocation>
</comment>
<keyword evidence="14" id="KW-1185">Reference proteome</keyword>
<reference evidence="13" key="1">
    <citation type="journal article" date="2014" name="Int. J. Syst. Evol. Microbiol.">
        <title>Complete genome sequence of Corynebacterium casei LMG S-19264T (=DSM 44701T), isolated from a smear-ripened cheese.</title>
        <authorList>
            <consortium name="US DOE Joint Genome Institute (JGI-PGF)"/>
            <person name="Walter F."/>
            <person name="Albersmeier A."/>
            <person name="Kalinowski J."/>
            <person name="Ruckert C."/>
        </authorList>
    </citation>
    <scope>NUCLEOTIDE SEQUENCE</scope>
    <source>
        <strain evidence="13">CGMCC 1.15085</strain>
    </source>
</reference>
<evidence type="ECO:0000313" key="13">
    <source>
        <dbReference type="EMBL" id="GGB45574.1"/>
    </source>
</evidence>
<dbReference type="GO" id="GO:0006417">
    <property type="term" value="P:regulation of translation"/>
    <property type="evidence" value="ECO:0007669"/>
    <property type="project" value="TreeGrafter"/>
</dbReference>
<feature type="compositionally biased region" description="Polar residues" evidence="11">
    <location>
        <begin position="79"/>
        <end position="91"/>
    </location>
</feature>
<dbReference type="EMBL" id="BMHI01000007">
    <property type="protein sequence ID" value="GGB45574.1"/>
    <property type="molecule type" value="Genomic_DNA"/>
</dbReference>
<proteinExistence type="predicted"/>
<dbReference type="GO" id="GO:0016989">
    <property type="term" value="F:sigma factor antagonist activity"/>
    <property type="evidence" value="ECO:0007669"/>
    <property type="project" value="TreeGrafter"/>
</dbReference>
<sequence>MSDEHIDPIDYTMDALNDVSRRRADQHLAGCEQCQAEVAEWREVTAGLGSSVEPVDPPPALRQAVLAEAARSAQERAPASTSAHRTPSASGRTRHPGRWLSAAAAAVVLIGGGITVATKPWQHEPTPVSSVERVEHAPDAQHATAPARDGSLVMVTSEKQGKAVATLRGVPNAAAGKVYQAWIITGSGPVSAGFLAPGKATLLQGSITGAKAAAVTVEPSGGSKQPTSKPIAQVSMT</sequence>
<reference evidence="13" key="2">
    <citation type="submission" date="2020-09" db="EMBL/GenBank/DDBJ databases">
        <authorList>
            <person name="Sun Q."/>
            <person name="Zhou Y."/>
        </authorList>
    </citation>
    <scope>NUCLEOTIDE SEQUENCE</scope>
    <source>
        <strain evidence="13">CGMCC 1.15085</strain>
    </source>
</reference>
<evidence type="ECO:0000256" key="9">
    <source>
        <dbReference type="ARBA" id="ARBA00029829"/>
    </source>
</evidence>
<keyword evidence="5" id="KW-1133">Transmembrane helix</keyword>
<evidence type="ECO:0000259" key="12">
    <source>
        <dbReference type="Pfam" id="PF10099"/>
    </source>
</evidence>
<feature type="region of interest" description="Disordered" evidence="11">
    <location>
        <begin position="218"/>
        <end position="237"/>
    </location>
</feature>
<dbReference type="InterPro" id="IPR018764">
    <property type="entry name" value="RskA_C"/>
</dbReference>
<gene>
    <name evidence="13" type="ORF">GCM10011492_40880</name>
</gene>
<evidence type="ECO:0000256" key="1">
    <source>
        <dbReference type="ARBA" id="ARBA00004167"/>
    </source>
</evidence>
<keyword evidence="3" id="KW-1003">Cell membrane</keyword>
<comment type="caution">
    <text evidence="13">The sequence shown here is derived from an EMBL/GenBank/DDBJ whole genome shotgun (WGS) entry which is preliminary data.</text>
</comment>
<feature type="domain" description="Anti-sigma K factor RskA C-terminal" evidence="12">
    <location>
        <begin position="100"/>
        <end position="231"/>
    </location>
</feature>
<dbReference type="AlphaFoldDB" id="A0A916X191"/>
<dbReference type="Gene3D" id="1.10.10.1320">
    <property type="entry name" value="Anti-sigma factor, zinc-finger domain"/>
    <property type="match status" value="1"/>
</dbReference>
<evidence type="ECO:0000256" key="8">
    <source>
        <dbReference type="ARBA" id="ARBA00023163"/>
    </source>
</evidence>
<evidence type="ECO:0000256" key="4">
    <source>
        <dbReference type="ARBA" id="ARBA00022692"/>
    </source>
</evidence>
<keyword evidence="8" id="KW-0804">Transcription</keyword>
<keyword evidence="4" id="KW-0812">Transmembrane</keyword>
<evidence type="ECO:0000256" key="3">
    <source>
        <dbReference type="ARBA" id="ARBA00022475"/>
    </source>
</evidence>
<dbReference type="InterPro" id="IPR041916">
    <property type="entry name" value="Anti_sigma_zinc_sf"/>
</dbReference>
<dbReference type="GO" id="GO:0005886">
    <property type="term" value="C:plasma membrane"/>
    <property type="evidence" value="ECO:0007669"/>
    <property type="project" value="UniProtKB-SubCell"/>
</dbReference>
<evidence type="ECO:0000256" key="7">
    <source>
        <dbReference type="ARBA" id="ARBA00023136"/>
    </source>
</evidence>
<evidence type="ECO:0000256" key="6">
    <source>
        <dbReference type="ARBA" id="ARBA00023015"/>
    </source>
</evidence>
<evidence type="ECO:0000256" key="5">
    <source>
        <dbReference type="ARBA" id="ARBA00022989"/>
    </source>
</evidence>
<evidence type="ECO:0000256" key="2">
    <source>
        <dbReference type="ARBA" id="ARBA00004236"/>
    </source>
</evidence>
<protein>
    <recommendedName>
        <fullName evidence="10">Regulator of SigK</fullName>
    </recommendedName>
    <alternativeName>
        <fullName evidence="9">Sigma-K anti-sigma factor RskA</fullName>
    </alternativeName>
</protein>
<evidence type="ECO:0000256" key="10">
    <source>
        <dbReference type="ARBA" id="ARBA00030803"/>
    </source>
</evidence>
<dbReference type="PANTHER" id="PTHR37461:SF1">
    <property type="entry name" value="ANTI-SIGMA-K FACTOR RSKA"/>
    <property type="match status" value="1"/>
</dbReference>
<evidence type="ECO:0000256" key="11">
    <source>
        <dbReference type="SAM" id="MobiDB-lite"/>
    </source>
</evidence>
<feature type="compositionally biased region" description="Polar residues" evidence="11">
    <location>
        <begin position="222"/>
        <end position="237"/>
    </location>
</feature>
<accession>A0A916X191</accession>
<dbReference type="Proteomes" id="UP000636793">
    <property type="component" value="Unassembled WGS sequence"/>
</dbReference>
<name>A0A916X191_9MICO</name>
<dbReference type="PANTHER" id="PTHR37461">
    <property type="entry name" value="ANTI-SIGMA-K FACTOR RSKA"/>
    <property type="match status" value="1"/>
</dbReference>
<dbReference type="Pfam" id="PF10099">
    <property type="entry name" value="RskA_C"/>
    <property type="match status" value="1"/>
</dbReference>
<dbReference type="RefSeq" id="WP_188838916.1">
    <property type="nucleotide sequence ID" value="NZ_BMHI01000007.1"/>
</dbReference>
<feature type="region of interest" description="Disordered" evidence="11">
    <location>
        <begin position="67"/>
        <end position="97"/>
    </location>
</feature>
<dbReference type="InterPro" id="IPR051474">
    <property type="entry name" value="Anti-sigma-K/W_factor"/>
</dbReference>
<keyword evidence="7" id="KW-0472">Membrane</keyword>
<evidence type="ECO:0000313" key="14">
    <source>
        <dbReference type="Proteomes" id="UP000636793"/>
    </source>
</evidence>